<evidence type="ECO:0000313" key="2">
    <source>
        <dbReference type="EMBL" id="VEL19309.1"/>
    </source>
</evidence>
<organism evidence="2 3">
    <name type="scientific">Protopolystoma xenopodis</name>
    <dbReference type="NCBI Taxonomy" id="117903"/>
    <lineage>
        <taxon>Eukaryota</taxon>
        <taxon>Metazoa</taxon>
        <taxon>Spiralia</taxon>
        <taxon>Lophotrochozoa</taxon>
        <taxon>Platyhelminthes</taxon>
        <taxon>Monogenea</taxon>
        <taxon>Polyopisthocotylea</taxon>
        <taxon>Polystomatidea</taxon>
        <taxon>Polystomatidae</taxon>
        <taxon>Protopolystoma</taxon>
    </lineage>
</organism>
<dbReference type="Pfam" id="PF08385">
    <property type="entry name" value="DHC_N1"/>
    <property type="match status" value="1"/>
</dbReference>
<reference evidence="2" key="1">
    <citation type="submission" date="2018-11" db="EMBL/GenBank/DDBJ databases">
        <authorList>
            <consortium name="Pathogen Informatics"/>
        </authorList>
    </citation>
    <scope>NUCLEOTIDE SEQUENCE</scope>
</reference>
<dbReference type="AlphaFoldDB" id="A0A3S4ZTE1"/>
<comment type="caution">
    <text evidence="2">The sequence shown here is derived from an EMBL/GenBank/DDBJ whole genome shotgun (WGS) entry which is preliminary data.</text>
</comment>
<protein>
    <recommendedName>
        <fullName evidence="1">Dynein heavy chain tail domain-containing protein</fullName>
    </recommendedName>
</protein>
<gene>
    <name evidence="2" type="ORF">PXEA_LOCUS12749</name>
</gene>
<keyword evidence="3" id="KW-1185">Reference proteome</keyword>
<dbReference type="EMBL" id="CAAALY010041016">
    <property type="protein sequence ID" value="VEL19309.1"/>
    <property type="molecule type" value="Genomic_DNA"/>
</dbReference>
<proteinExistence type="predicted"/>
<dbReference type="OrthoDB" id="6149552at2759"/>
<evidence type="ECO:0000313" key="3">
    <source>
        <dbReference type="Proteomes" id="UP000784294"/>
    </source>
</evidence>
<sequence>MLIIQIFIYFHWNTHSFRRDRLQDFCSTAPQKCEINLKLPLLRRNPATQTLEVNFDEQLVEVLREVHYLLLLGSAPGNETPRESGGMLGTASPTSSEFLEKFAGFGSVEDIKQMLPPQILAVHDRAEPLREARLKLNQIVEAYNAVRLNTLTVEYPLIAEEVDAFDDRISPAFKQMSWEESE</sequence>
<accession>A0A3S4ZTE1</accession>
<dbReference type="Proteomes" id="UP000784294">
    <property type="component" value="Unassembled WGS sequence"/>
</dbReference>
<dbReference type="InterPro" id="IPR013594">
    <property type="entry name" value="Dynein_heavy_tail"/>
</dbReference>
<feature type="domain" description="Dynein heavy chain tail" evidence="1">
    <location>
        <begin position="16"/>
        <end position="180"/>
    </location>
</feature>
<evidence type="ECO:0000259" key="1">
    <source>
        <dbReference type="Pfam" id="PF08385"/>
    </source>
</evidence>
<name>A0A3S4ZTE1_9PLAT</name>